<sequence>MSIRKLNVQWSFLLFHNLVGKGSHTYNTPAAKSYGIKLKKKHLTQNVILCSQIKLSEQIYRSCENRRQAERHTPRIPSTQTARVMKQPVHQIQSAIAASHMK</sequence>
<name>A0ABV0RR06_9TELE</name>
<evidence type="ECO:0000313" key="1">
    <source>
        <dbReference type="EMBL" id="MEQ2210434.1"/>
    </source>
</evidence>
<organism evidence="1 2">
    <name type="scientific">Xenoophorus captivus</name>
    <dbReference type="NCBI Taxonomy" id="1517983"/>
    <lineage>
        <taxon>Eukaryota</taxon>
        <taxon>Metazoa</taxon>
        <taxon>Chordata</taxon>
        <taxon>Craniata</taxon>
        <taxon>Vertebrata</taxon>
        <taxon>Euteleostomi</taxon>
        <taxon>Actinopterygii</taxon>
        <taxon>Neopterygii</taxon>
        <taxon>Teleostei</taxon>
        <taxon>Neoteleostei</taxon>
        <taxon>Acanthomorphata</taxon>
        <taxon>Ovalentaria</taxon>
        <taxon>Atherinomorphae</taxon>
        <taxon>Cyprinodontiformes</taxon>
        <taxon>Goodeidae</taxon>
        <taxon>Xenoophorus</taxon>
    </lineage>
</organism>
<gene>
    <name evidence="1" type="ORF">XENOCAPTIV_013339</name>
</gene>
<evidence type="ECO:0000313" key="2">
    <source>
        <dbReference type="Proteomes" id="UP001434883"/>
    </source>
</evidence>
<dbReference type="Proteomes" id="UP001434883">
    <property type="component" value="Unassembled WGS sequence"/>
</dbReference>
<reference evidence="1 2" key="1">
    <citation type="submission" date="2021-06" db="EMBL/GenBank/DDBJ databases">
        <authorList>
            <person name="Palmer J.M."/>
        </authorList>
    </citation>
    <scope>NUCLEOTIDE SEQUENCE [LARGE SCALE GENOMIC DNA]</scope>
    <source>
        <strain evidence="1 2">XC_2019</strain>
        <tissue evidence="1">Muscle</tissue>
    </source>
</reference>
<proteinExistence type="predicted"/>
<protein>
    <recommendedName>
        <fullName evidence="3">Secreted protein</fullName>
    </recommendedName>
</protein>
<evidence type="ECO:0008006" key="3">
    <source>
        <dbReference type="Google" id="ProtNLM"/>
    </source>
</evidence>
<keyword evidence="2" id="KW-1185">Reference proteome</keyword>
<comment type="caution">
    <text evidence="1">The sequence shown here is derived from an EMBL/GenBank/DDBJ whole genome shotgun (WGS) entry which is preliminary data.</text>
</comment>
<accession>A0ABV0RR06</accession>
<dbReference type="EMBL" id="JAHRIN010053196">
    <property type="protein sequence ID" value="MEQ2210434.1"/>
    <property type="molecule type" value="Genomic_DNA"/>
</dbReference>